<dbReference type="InterPro" id="IPR032675">
    <property type="entry name" value="LRR_dom_sf"/>
</dbReference>
<dbReference type="EMBL" id="LUGG01000007">
    <property type="protein sequence ID" value="OBZ73477.1"/>
    <property type="molecule type" value="Genomic_DNA"/>
</dbReference>
<dbReference type="Proteomes" id="UP000092993">
    <property type="component" value="Unassembled WGS sequence"/>
</dbReference>
<comment type="caution">
    <text evidence="1">The sequence shown here is derived from an EMBL/GenBank/DDBJ whole genome shotgun (WGS) entry which is preliminary data.</text>
</comment>
<dbReference type="OrthoDB" id="550575at2759"/>
<dbReference type="AlphaFoldDB" id="A0A1C7MA56"/>
<dbReference type="STRING" id="5627.A0A1C7MA56"/>
<organism evidence="1 2">
    <name type="scientific">Grifola frondosa</name>
    <name type="common">Maitake</name>
    <name type="synonym">Polyporus frondosus</name>
    <dbReference type="NCBI Taxonomy" id="5627"/>
    <lineage>
        <taxon>Eukaryota</taxon>
        <taxon>Fungi</taxon>
        <taxon>Dikarya</taxon>
        <taxon>Basidiomycota</taxon>
        <taxon>Agaricomycotina</taxon>
        <taxon>Agaricomycetes</taxon>
        <taxon>Polyporales</taxon>
        <taxon>Grifolaceae</taxon>
        <taxon>Grifola</taxon>
    </lineage>
</organism>
<keyword evidence="2" id="KW-1185">Reference proteome</keyword>
<reference evidence="1 2" key="1">
    <citation type="submission" date="2016-03" db="EMBL/GenBank/DDBJ databases">
        <title>Whole genome sequencing of Grifola frondosa 9006-11.</title>
        <authorList>
            <person name="Min B."/>
            <person name="Park H."/>
            <person name="Kim J.-G."/>
            <person name="Cho H."/>
            <person name="Oh Y.-L."/>
            <person name="Kong W.-S."/>
            <person name="Choi I.-G."/>
        </authorList>
    </citation>
    <scope>NUCLEOTIDE SEQUENCE [LARGE SCALE GENOMIC DNA]</scope>
    <source>
        <strain evidence="1 2">9006-11</strain>
    </source>
</reference>
<dbReference type="Gene3D" id="3.80.10.10">
    <property type="entry name" value="Ribonuclease Inhibitor"/>
    <property type="match status" value="1"/>
</dbReference>
<evidence type="ECO:0000313" key="2">
    <source>
        <dbReference type="Proteomes" id="UP000092993"/>
    </source>
</evidence>
<sequence>MNGEGIQILAVTVLARMEPLRVTKLRLSGLRRVTDEMMELLGKTAPDLEVLDFSYALDLYNSVVAAFVSCTEDNRNAAQILCVQLNAREAGRDSADQSRYWRRVTRLRQFSLSSCIMLTDHVCSS</sequence>
<accession>A0A1C7MA56</accession>
<protein>
    <submittedName>
        <fullName evidence="1">Uncharacterized protein</fullName>
    </submittedName>
</protein>
<proteinExistence type="predicted"/>
<name>A0A1C7MA56_GRIFR</name>
<gene>
    <name evidence="1" type="ORF">A0H81_07299</name>
</gene>
<evidence type="ECO:0000313" key="1">
    <source>
        <dbReference type="EMBL" id="OBZ73477.1"/>
    </source>
</evidence>